<dbReference type="Proteomes" id="UP001482520">
    <property type="component" value="Unassembled WGS sequence"/>
</dbReference>
<evidence type="ECO:0008006" key="5">
    <source>
        <dbReference type="Google" id="ProtNLM"/>
    </source>
</evidence>
<evidence type="ECO:0000256" key="2">
    <source>
        <dbReference type="SAM" id="Phobius"/>
    </source>
</evidence>
<accession>A0ABV1NZJ2</accession>
<sequence>MDPRDRSRSTPRSTPASTARRDPTAWLVAGMGVVLLVLAVLLAVVGPIDAVPIGTGVMGLLGVGLGWRLHVLQSRQR</sequence>
<proteinExistence type="predicted"/>
<protein>
    <recommendedName>
        <fullName evidence="5">DUF2530 domain-containing protein</fullName>
    </recommendedName>
</protein>
<feature type="transmembrane region" description="Helical" evidence="2">
    <location>
        <begin position="51"/>
        <end position="71"/>
    </location>
</feature>
<evidence type="ECO:0000313" key="3">
    <source>
        <dbReference type="EMBL" id="MEQ7847928.1"/>
    </source>
</evidence>
<keyword evidence="4" id="KW-1185">Reference proteome</keyword>
<keyword evidence="2" id="KW-0472">Membrane</keyword>
<gene>
    <name evidence="3" type="ORF">V6R90_11625</name>
</gene>
<organism evidence="3 4">
    <name type="scientific">Nocardioides kribbensis</name>
    <dbReference type="NCBI Taxonomy" id="305517"/>
    <lineage>
        <taxon>Bacteria</taxon>
        <taxon>Bacillati</taxon>
        <taxon>Actinomycetota</taxon>
        <taxon>Actinomycetes</taxon>
        <taxon>Propionibacteriales</taxon>
        <taxon>Nocardioidaceae</taxon>
        <taxon>Nocardioides</taxon>
    </lineage>
</organism>
<keyword evidence="2" id="KW-0812">Transmembrane</keyword>
<comment type="caution">
    <text evidence="3">The sequence shown here is derived from an EMBL/GenBank/DDBJ whole genome shotgun (WGS) entry which is preliminary data.</text>
</comment>
<name>A0ABV1NZJ2_9ACTN</name>
<dbReference type="RefSeq" id="WP_349804776.1">
    <property type="nucleotide sequence ID" value="NZ_JBEGDP010000012.1"/>
</dbReference>
<dbReference type="EMBL" id="JBEGDP010000012">
    <property type="protein sequence ID" value="MEQ7847928.1"/>
    <property type="molecule type" value="Genomic_DNA"/>
</dbReference>
<evidence type="ECO:0000313" key="4">
    <source>
        <dbReference type="Proteomes" id="UP001482520"/>
    </source>
</evidence>
<keyword evidence="2" id="KW-1133">Transmembrane helix</keyword>
<feature type="region of interest" description="Disordered" evidence="1">
    <location>
        <begin position="1"/>
        <end position="21"/>
    </location>
</feature>
<reference evidence="3 4" key="1">
    <citation type="submission" date="2024-02" db="EMBL/GenBank/DDBJ databases">
        <title>Full genome sequence of Nocardioides kribbensis.</title>
        <authorList>
            <person name="Poletto B.L."/>
            <person name="Silva G."/>
            <person name="Galante D."/>
            <person name="Campos K.R."/>
            <person name="Santos M.B.N."/>
            <person name="Sacchi C.T."/>
        </authorList>
    </citation>
    <scope>NUCLEOTIDE SEQUENCE [LARGE SCALE GENOMIC DNA]</scope>
    <source>
        <strain evidence="3 4">O4R</strain>
    </source>
</reference>
<evidence type="ECO:0000256" key="1">
    <source>
        <dbReference type="SAM" id="MobiDB-lite"/>
    </source>
</evidence>
<feature type="transmembrane region" description="Helical" evidence="2">
    <location>
        <begin position="25"/>
        <end position="45"/>
    </location>
</feature>